<accession>A0A5Q0GUX0</accession>
<dbReference type="Pfam" id="PF00486">
    <property type="entry name" value="Trans_reg_C"/>
    <property type="match status" value="1"/>
</dbReference>
<evidence type="ECO:0000313" key="9">
    <source>
        <dbReference type="Proteomes" id="UP000325787"/>
    </source>
</evidence>
<dbReference type="PANTHER" id="PTHR35807:SF1">
    <property type="entry name" value="TRANSCRIPTIONAL REGULATOR REDD"/>
    <property type="match status" value="1"/>
</dbReference>
<dbReference type="CDD" id="cd15831">
    <property type="entry name" value="BTAD"/>
    <property type="match status" value="1"/>
</dbReference>
<keyword evidence="4" id="KW-0804">Transcription</keyword>
<evidence type="ECO:0000256" key="5">
    <source>
        <dbReference type="PROSITE-ProRule" id="PRU01091"/>
    </source>
</evidence>
<evidence type="ECO:0000256" key="2">
    <source>
        <dbReference type="ARBA" id="ARBA00023015"/>
    </source>
</evidence>
<dbReference type="InterPro" id="IPR016032">
    <property type="entry name" value="Sig_transdc_resp-reg_C-effctor"/>
</dbReference>
<dbReference type="InterPro" id="IPR051677">
    <property type="entry name" value="AfsR-DnrI-RedD_regulator"/>
</dbReference>
<dbReference type="SMART" id="SM01043">
    <property type="entry name" value="BTAD"/>
    <property type="match status" value="1"/>
</dbReference>
<dbReference type="InterPro" id="IPR027417">
    <property type="entry name" value="P-loop_NTPase"/>
</dbReference>
<keyword evidence="2" id="KW-0805">Transcription regulation</keyword>
<dbReference type="InterPro" id="IPR001867">
    <property type="entry name" value="OmpR/PhoB-type_DNA-bd"/>
</dbReference>
<evidence type="ECO:0000256" key="3">
    <source>
        <dbReference type="ARBA" id="ARBA00023125"/>
    </source>
</evidence>
<protein>
    <submittedName>
        <fullName evidence="8">SARP family transcriptional regulator</fullName>
    </submittedName>
</protein>
<dbReference type="InterPro" id="IPR005158">
    <property type="entry name" value="BTAD"/>
</dbReference>
<feature type="domain" description="OmpR/PhoB-type" evidence="7">
    <location>
        <begin position="27"/>
        <end position="132"/>
    </location>
</feature>
<dbReference type="InterPro" id="IPR000792">
    <property type="entry name" value="Tscrpt_reg_LuxR_C"/>
</dbReference>
<dbReference type="Gene3D" id="1.25.40.10">
    <property type="entry name" value="Tetratricopeptide repeat domain"/>
    <property type="match status" value="2"/>
</dbReference>
<dbReference type="SMART" id="SM00421">
    <property type="entry name" value="HTH_LUXR"/>
    <property type="match status" value="1"/>
</dbReference>
<dbReference type="SUPFAM" id="SSF48452">
    <property type="entry name" value="TPR-like"/>
    <property type="match status" value="2"/>
</dbReference>
<evidence type="ECO:0000256" key="4">
    <source>
        <dbReference type="ARBA" id="ARBA00023163"/>
    </source>
</evidence>
<dbReference type="KEGG" id="ssyi:EKG83_10630"/>
<dbReference type="Pfam" id="PF13191">
    <property type="entry name" value="AAA_16"/>
    <property type="match status" value="1"/>
</dbReference>
<evidence type="ECO:0000259" key="7">
    <source>
        <dbReference type="PROSITE" id="PS51755"/>
    </source>
</evidence>
<dbReference type="GO" id="GO:0006355">
    <property type="term" value="P:regulation of DNA-templated transcription"/>
    <property type="evidence" value="ECO:0007669"/>
    <property type="project" value="InterPro"/>
</dbReference>
<feature type="domain" description="HTH luxR-type" evidence="6">
    <location>
        <begin position="1161"/>
        <end position="1226"/>
    </location>
</feature>
<dbReference type="GO" id="GO:0003677">
    <property type="term" value="F:DNA binding"/>
    <property type="evidence" value="ECO:0007669"/>
    <property type="project" value="UniProtKB-UniRule"/>
</dbReference>
<dbReference type="OrthoDB" id="8482304at2"/>
<keyword evidence="3 5" id="KW-0238">DNA-binding</keyword>
<dbReference type="Gene3D" id="3.40.50.300">
    <property type="entry name" value="P-loop containing nucleotide triphosphate hydrolases"/>
    <property type="match status" value="1"/>
</dbReference>
<dbReference type="InterPro" id="IPR011990">
    <property type="entry name" value="TPR-like_helical_dom_sf"/>
</dbReference>
<dbReference type="PANTHER" id="PTHR35807">
    <property type="entry name" value="TRANSCRIPTIONAL REGULATOR REDD-RELATED"/>
    <property type="match status" value="1"/>
</dbReference>
<organism evidence="8 9">
    <name type="scientific">Saccharothrix syringae</name>
    <name type="common">Nocardiopsis syringae</name>
    <dbReference type="NCBI Taxonomy" id="103733"/>
    <lineage>
        <taxon>Bacteria</taxon>
        <taxon>Bacillati</taxon>
        <taxon>Actinomycetota</taxon>
        <taxon>Actinomycetes</taxon>
        <taxon>Pseudonocardiales</taxon>
        <taxon>Pseudonocardiaceae</taxon>
        <taxon>Saccharothrix</taxon>
    </lineage>
</organism>
<dbReference type="PROSITE" id="PS50043">
    <property type="entry name" value="HTH_LUXR_2"/>
    <property type="match status" value="1"/>
</dbReference>
<feature type="DNA-binding region" description="OmpR/PhoB-type" evidence="5">
    <location>
        <begin position="27"/>
        <end position="132"/>
    </location>
</feature>
<proteinExistence type="inferred from homology"/>
<dbReference type="Proteomes" id="UP000325787">
    <property type="component" value="Chromosome"/>
</dbReference>
<dbReference type="InterPro" id="IPR041664">
    <property type="entry name" value="AAA_16"/>
</dbReference>
<evidence type="ECO:0000259" key="6">
    <source>
        <dbReference type="PROSITE" id="PS50043"/>
    </source>
</evidence>
<dbReference type="Gene3D" id="1.10.10.10">
    <property type="entry name" value="Winged helix-like DNA-binding domain superfamily/Winged helix DNA-binding domain"/>
    <property type="match status" value="2"/>
</dbReference>
<dbReference type="Pfam" id="PF03704">
    <property type="entry name" value="BTAD"/>
    <property type="match status" value="1"/>
</dbReference>
<sequence>MDHVLDSRLPATPREVLPNVLHISHTGFSLTSGSSISVQLLGPVRAARGEREIGLGAARQRAVFAVLAVRANQVVSREDLVDGVWGDHPPASVAASVYTYVSGLRRALEPQRTGRAAPSVLVSTDAGYSLRLEPGHSDVEAFERHRQAALHLPPGRALAELDAALALWRGEALAGIPGPFAEAQRARLAELRLATVERRAELALELGRHAEVVAELTGLVARYPLREQARLLLMTALHRGGRTVEALEVYEDARRTVVEELGMDPGPALQELHQRILRGTPQRPAAPARELPPAPRVFGRDAELARLREVVSAVADGRGGCVWLEGEPGVGKSTLLTAVLADAAGRGCEVAWAAGDELGMRFPLRVVFDCLDVGMSSADPRRAALAEALLDPVRTGDPALTAIDGLLELVEQLCAEAPLVVVLDDLQWVDEASLLLWHRLTRLTRQLPLLLVAAARPVPRRGDVTRIRRAVLDAGGALVALEPLPEPVVAEVVAGQLGAAPSPALLRMVAQAGGNPLYTGELVDALVREGAVRVEGGTAELVGGEHEVPRSLGSAVARRLGFLSEPCLEVLRWGALLGTEFAVNDVAVVLGRPASELVAAVEEATAASVLVDAGANLTFRHPLLRHALYQGLPAALRPMLHRQAAEALAAAGAPVEAVAQQVAAGPPEADAWVVDWLAANALEVARRSPDLAIGLLRAPLDHCPEDEERLEPLTVQLVQLMLRTGRRPEAEARRVLARTRNPAYAAHMRYCLGYMYFVDGRVEAAGEVLRAAIDDDATPVVWRARLRPLYARVCREGNGDVVAAEANAREALRLAPDDPFTSALAHQVLWQVETVRRDHAAALEASARALASLDGEWKSILADLHLELLSERAGTLQNLDRHAEADECLRVARDLVGTGMAPGGVHIATALRDYWAGRWDHALAELDAVTQRLSKHGYHGLRERPPALLMHGVAALIEVKRDRVEVALEHLRAAAELPVLNAADREHSGFLLATRAYLVKRAGGGAEEVFMVLAALLDGTDHLDLRYQWVPNATRAAIDTGARELAERAYEVCAREAALERVPGRAAAALARVRGLVEDDPASVREAVAYYRATRRPVELADALEDLSVLLARSGDRAGAETAFREAVALFTDLGAARDVRRAQYRLNRYGLAGPPTAPRPTSGWPALTHWEREVAWLVGAERSNSDIADLLGLPHEVVRAIISRILEKTGHTSRSALGAEAAEHRAG</sequence>
<evidence type="ECO:0000313" key="8">
    <source>
        <dbReference type="EMBL" id="QFZ17877.1"/>
    </source>
</evidence>
<name>A0A5Q0GUX0_SACSY</name>
<dbReference type="EMBL" id="CP034550">
    <property type="protein sequence ID" value="QFZ17877.1"/>
    <property type="molecule type" value="Genomic_DNA"/>
</dbReference>
<keyword evidence="9" id="KW-1185">Reference proteome</keyword>
<dbReference type="PROSITE" id="PS51755">
    <property type="entry name" value="OMPR_PHOB"/>
    <property type="match status" value="1"/>
</dbReference>
<reference evidence="9" key="1">
    <citation type="journal article" date="2021" name="Curr. Microbiol.">
        <title>Complete genome of nocamycin-producing strain Saccharothrix syringae NRRL B-16468 reveals the biosynthetic potential for secondary metabolites.</title>
        <authorList>
            <person name="Mo X."/>
            <person name="Yang S."/>
        </authorList>
    </citation>
    <scope>NUCLEOTIDE SEQUENCE [LARGE SCALE GENOMIC DNA]</scope>
    <source>
        <strain evidence="9">ATCC 51364 / DSM 43886 / JCM 6844 / KCTC 9398 / NBRC 14523 / NRRL B-16468 / INA 2240</strain>
    </source>
</reference>
<dbReference type="SMART" id="SM00862">
    <property type="entry name" value="Trans_reg_C"/>
    <property type="match status" value="1"/>
</dbReference>
<dbReference type="AlphaFoldDB" id="A0A5Q0GUX0"/>
<evidence type="ECO:0000256" key="1">
    <source>
        <dbReference type="ARBA" id="ARBA00005820"/>
    </source>
</evidence>
<comment type="similarity">
    <text evidence="1">Belongs to the AfsR/DnrI/RedD regulatory family.</text>
</comment>
<dbReference type="SUPFAM" id="SSF52540">
    <property type="entry name" value="P-loop containing nucleoside triphosphate hydrolases"/>
    <property type="match status" value="1"/>
</dbReference>
<dbReference type="GO" id="GO:0000160">
    <property type="term" value="P:phosphorelay signal transduction system"/>
    <property type="evidence" value="ECO:0007669"/>
    <property type="project" value="InterPro"/>
</dbReference>
<gene>
    <name evidence="8" type="ORF">EKG83_10630</name>
</gene>
<dbReference type="SUPFAM" id="SSF46894">
    <property type="entry name" value="C-terminal effector domain of the bipartite response regulators"/>
    <property type="match status" value="2"/>
</dbReference>
<dbReference type="InterPro" id="IPR036388">
    <property type="entry name" value="WH-like_DNA-bd_sf"/>
</dbReference>